<dbReference type="AlphaFoldDB" id="A0AAD6NZD0"/>
<dbReference type="EMBL" id="JAPFFJ010000014">
    <property type="protein sequence ID" value="KAJ6410472.1"/>
    <property type="molecule type" value="Genomic_DNA"/>
</dbReference>
<evidence type="ECO:0000313" key="2">
    <source>
        <dbReference type="Proteomes" id="UP001162972"/>
    </source>
</evidence>
<organism evidence="1 2">
    <name type="scientific">Salix udensis</name>
    <dbReference type="NCBI Taxonomy" id="889485"/>
    <lineage>
        <taxon>Eukaryota</taxon>
        <taxon>Viridiplantae</taxon>
        <taxon>Streptophyta</taxon>
        <taxon>Embryophyta</taxon>
        <taxon>Tracheophyta</taxon>
        <taxon>Spermatophyta</taxon>
        <taxon>Magnoliopsida</taxon>
        <taxon>eudicotyledons</taxon>
        <taxon>Gunneridae</taxon>
        <taxon>Pentapetalae</taxon>
        <taxon>rosids</taxon>
        <taxon>fabids</taxon>
        <taxon>Malpighiales</taxon>
        <taxon>Salicaceae</taxon>
        <taxon>Saliceae</taxon>
        <taxon>Salix</taxon>
    </lineage>
</organism>
<protein>
    <submittedName>
        <fullName evidence="1">Uncharacterized protein</fullName>
    </submittedName>
</protein>
<evidence type="ECO:0000313" key="1">
    <source>
        <dbReference type="EMBL" id="KAJ6410471.1"/>
    </source>
</evidence>
<accession>A0AAD6NZD0</accession>
<reference evidence="1" key="1">
    <citation type="submission" date="2022-10" db="EMBL/GenBank/DDBJ databases">
        <authorList>
            <person name="Hyden B.L."/>
            <person name="Feng K."/>
            <person name="Yates T."/>
            <person name="Jawdy S."/>
            <person name="Smart L.B."/>
            <person name="Muchero W."/>
        </authorList>
    </citation>
    <scope>NUCLEOTIDE SEQUENCE</scope>
    <source>
        <tissue evidence="1">Shoot tip</tissue>
    </source>
</reference>
<dbReference type="Proteomes" id="UP001162972">
    <property type="component" value="Chromosome 15Z"/>
</dbReference>
<sequence>MKNWSAVLVCKVQLPSSFNHKWITVAEMPCIFGTKSHIFLYINFCILNTLNTMELLSCPSFDVCINDVLLHSERFVYLKLVQFASSGVL</sequence>
<reference evidence="1 2" key="2">
    <citation type="journal article" date="2023" name="Int. J. Mol. Sci.">
        <title>De Novo Assembly and Annotation of 11 Diverse Shrub Willow (Salix) Genomes Reveals Novel Gene Organization in Sex-Linked Regions.</title>
        <authorList>
            <person name="Hyden B."/>
            <person name="Feng K."/>
            <person name="Yates T.B."/>
            <person name="Jawdy S."/>
            <person name="Cereghino C."/>
            <person name="Smart L.B."/>
            <person name="Muchero W."/>
        </authorList>
    </citation>
    <scope>NUCLEOTIDE SEQUENCE [LARGE SCALE GENOMIC DNA]</scope>
    <source>
        <tissue evidence="1">Shoot tip</tissue>
    </source>
</reference>
<dbReference type="EMBL" id="JAPFFJ010000014">
    <property type="protein sequence ID" value="KAJ6410471.1"/>
    <property type="molecule type" value="Genomic_DNA"/>
</dbReference>
<keyword evidence="2" id="KW-1185">Reference proteome</keyword>
<gene>
    <name evidence="1" type="ORF">OIU84_007256</name>
</gene>
<proteinExistence type="predicted"/>
<comment type="caution">
    <text evidence="1">The sequence shown here is derived from an EMBL/GenBank/DDBJ whole genome shotgun (WGS) entry which is preliminary data.</text>
</comment>
<name>A0AAD6NZD0_9ROSI</name>